<accession>A0A9D2JLQ3</accession>
<dbReference type="EMBL" id="DXBJ01000039">
    <property type="protein sequence ID" value="HIZ58046.1"/>
    <property type="molecule type" value="Genomic_DNA"/>
</dbReference>
<dbReference type="SUPFAM" id="SSF51905">
    <property type="entry name" value="FAD/NAD(P)-binding domain"/>
    <property type="match status" value="1"/>
</dbReference>
<dbReference type="InterPro" id="IPR055178">
    <property type="entry name" value="RsdA/BaiN/AoA(So)-like_dom"/>
</dbReference>
<dbReference type="InterPro" id="IPR057661">
    <property type="entry name" value="RsdA/BaiN/AoA(So)_Rossmann"/>
</dbReference>
<sequence>MADVLIVGAGAAGLMAAGAAARRGHAVTVLEHTGRPAQKLLVTGKGRCNLTNACDEEEFLRHVRTNPRFLYSSLCAFPPAATMELFQSLGVALKVERGRRVFPVSDKAAEVRQALLDYAAGAALVHDGAAGLLLEPLAPPDPAPGKKAKGPALRCVGVKGTSGKTYRAGCVLVATGGLSYPVTGSTGDGYKLARQAGHTIVEPVPSLVSLVSRDPDCKKMMGLALKNVRLTLWEDQKPVWAEQGEMLFTHFGISGPLTLSASSHLGDMKKHRYRVEIDLKPALSEEQLYDRVTRDFAQLSNHAAQGALARLLPASMQPVMVERWGIDPATRANQITREQKRELVRLCKHWAVPIDGRGDLAHAVITAGGVSVREVDPRTMASKKAAGLYFAGEVLDVDGYTGGYNLQIAFCTAQAFAAHLHEGAR</sequence>
<dbReference type="SUPFAM" id="SSF160996">
    <property type="entry name" value="HI0933 insert domain-like"/>
    <property type="match status" value="1"/>
</dbReference>
<name>A0A9D2JLQ3_9FIRM</name>
<dbReference type="AlphaFoldDB" id="A0A9D2JLQ3"/>
<evidence type="ECO:0000259" key="4">
    <source>
        <dbReference type="Pfam" id="PF03486"/>
    </source>
</evidence>
<evidence type="ECO:0000256" key="1">
    <source>
        <dbReference type="ARBA" id="ARBA00001974"/>
    </source>
</evidence>
<dbReference type="PANTHER" id="PTHR42887">
    <property type="entry name" value="OS12G0638800 PROTEIN"/>
    <property type="match status" value="1"/>
</dbReference>
<dbReference type="Pfam" id="PF03486">
    <property type="entry name" value="HI0933_like"/>
    <property type="match status" value="2"/>
</dbReference>
<dbReference type="PANTHER" id="PTHR42887:SF2">
    <property type="entry name" value="OS12G0638800 PROTEIN"/>
    <property type="match status" value="1"/>
</dbReference>
<dbReference type="Pfam" id="PF22780">
    <property type="entry name" value="HI0933_like_1st"/>
    <property type="match status" value="1"/>
</dbReference>
<reference evidence="6" key="2">
    <citation type="submission" date="2021-04" db="EMBL/GenBank/DDBJ databases">
        <authorList>
            <person name="Gilroy R."/>
        </authorList>
    </citation>
    <scope>NUCLEOTIDE SEQUENCE</scope>
    <source>
        <strain evidence="6">ChiBcec16-3735</strain>
    </source>
</reference>
<evidence type="ECO:0000256" key="3">
    <source>
        <dbReference type="ARBA" id="ARBA00022827"/>
    </source>
</evidence>
<feature type="domain" description="RsdA/BaiN/AoA(So)-like Rossmann fold-like" evidence="4">
    <location>
        <begin position="158"/>
        <end position="416"/>
    </location>
</feature>
<dbReference type="PRINTS" id="PR00368">
    <property type="entry name" value="FADPNR"/>
</dbReference>
<dbReference type="Proteomes" id="UP000824065">
    <property type="component" value="Unassembled WGS sequence"/>
</dbReference>
<dbReference type="InterPro" id="IPR036188">
    <property type="entry name" value="FAD/NAD-bd_sf"/>
</dbReference>
<dbReference type="Gene3D" id="1.10.8.260">
    <property type="entry name" value="HI0933 insert domain-like"/>
    <property type="match status" value="1"/>
</dbReference>
<keyword evidence="3" id="KW-0274">FAD</keyword>
<reference evidence="6" key="1">
    <citation type="journal article" date="2021" name="PeerJ">
        <title>Extensive microbial diversity within the chicken gut microbiome revealed by metagenomics and culture.</title>
        <authorList>
            <person name="Gilroy R."/>
            <person name="Ravi A."/>
            <person name="Getino M."/>
            <person name="Pursley I."/>
            <person name="Horton D.L."/>
            <person name="Alikhan N.F."/>
            <person name="Baker D."/>
            <person name="Gharbi K."/>
            <person name="Hall N."/>
            <person name="Watson M."/>
            <person name="Adriaenssens E.M."/>
            <person name="Foster-Nyarko E."/>
            <person name="Jarju S."/>
            <person name="Secka A."/>
            <person name="Antonio M."/>
            <person name="Oren A."/>
            <person name="Chaudhuri R.R."/>
            <person name="La Ragione R."/>
            <person name="Hildebrand F."/>
            <person name="Pallen M.J."/>
        </authorList>
    </citation>
    <scope>NUCLEOTIDE SEQUENCE</scope>
    <source>
        <strain evidence="6">ChiBcec16-3735</strain>
    </source>
</reference>
<dbReference type="Gene3D" id="2.40.30.10">
    <property type="entry name" value="Translation factors"/>
    <property type="match status" value="1"/>
</dbReference>
<evidence type="ECO:0000313" key="7">
    <source>
        <dbReference type="Proteomes" id="UP000824065"/>
    </source>
</evidence>
<dbReference type="NCBIfam" id="TIGR00275">
    <property type="entry name" value="aminoacetone oxidase family FAD-binding enzyme"/>
    <property type="match status" value="1"/>
</dbReference>
<comment type="cofactor">
    <cofactor evidence="1">
        <name>FAD</name>
        <dbReference type="ChEBI" id="CHEBI:57692"/>
    </cofactor>
</comment>
<keyword evidence="2" id="KW-0285">Flavoprotein</keyword>
<proteinExistence type="predicted"/>
<gene>
    <name evidence="6" type="ORF">H9725_05655</name>
</gene>
<comment type="caution">
    <text evidence="6">The sequence shown here is derived from an EMBL/GenBank/DDBJ whole genome shotgun (WGS) entry which is preliminary data.</text>
</comment>
<protein>
    <submittedName>
        <fullName evidence="6">NAD(P)/FAD-dependent oxidoreductase</fullName>
    </submittedName>
</protein>
<evidence type="ECO:0000256" key="2">
    <source>
        <dbReference type="ARBA" id="ARBA00022630"/>
    </source>
</evidence>
<dbReference type="InterPro" id="IPR004792">
    <property type="entry name" value="BaiN-like"/>
</dbReference>
<evidence type="ECO:0000259" key="5">
    <source>
        <dbReference type="Pfam" id="PF22780"/>
    </source>
</evidence>
<dbReference type="Gene3D" id="3.50.50.60">
    <property type="entry name" value="FAD/NAD(P)-binding domain"/>
    <property type="match status" value="1"/>
</dbReference>
<organism evidence="6 7">
    <name type="scientific">Candidatus Faecalibacterium gallistercoris</name>
    <dbReference type="NCBI Taxonomy" id="2838579"/>
    <lineage>
        <taxon>Bacteria</taxon>
        <taxon>Bacillati</taxon>
        <taxon>Bacillota</taxon>
        <taxon>Clostridia</taxon>
        <taxon>Eubacteriales</taxon>
        <taxon>Oscillospiraceae</taxon>
        <taxon>Faecalibacterium</taxon>
    </lineage>
</organism>
<feature type="domain" description="RsdA/BaiN/AoA(So)-like insert" evidence="5">
    <location>
        <begin position="204"/>
        <end position="364"/>
    </location>
</feature>
<evidence type="ECO:0000313" key="6">
    <source>
        <dbReference type="EMBL" id="HIZ58046.1"/>
    </source>
</evidence>
<feature type="domain" description="RsdA/BaiN/AoA(So)-like Rossmann fold-like" evidence="4">
    <location>
        <begin position="3"/>
        <end position="118"/>
    </location>
</feature>
<dbReference type="InterPro" id="IPR023166">
    <property type="entry name" value="BaiN-like_dom_sf"/>
</dbReference>